<dbReference type="PANTHER" id="PTHR37823">
    <property type="entry name" value="CYTOCHROME C-553-LIKE"/>
    <property type="match status" value="1"/>
</dbReference>
<gene>
    <name evidence="10" type="ORF">A6K76_10680</name>
</gene>
<keyword evidence="11" id="KW-1185">Reference proteome</keyword>
<dbReference type="EMBL" id="MATO01000035">
    <property type="protein sequence ID" value="OCS90606.1"/>
    <property type="molecule type" value="Genomic_DNA"/>
</dbReference>
<protein>
    <submittedName>
        <fullName evidence="10">Cytochrome C551</fullName>
    </submittedName>
</protein>
<evidence type="ECO:0000256" key="6">
    <source>
        <dbReference type="PIRSR" id="PIRSR000025-1"/>
    </source>
</evidence>
<keyword evidence="8" id="KW-0472">Membrane</keyword>
<dbReference type="InterPro" id="IPR012218">
    <property type="entry name" value="Cyt_c_BACSU-c550-type"/>
</dbReference>
<feature type="binding site" description="axial binding residue" evidence="7">
    <location>
        <position position="60"/>
    </location>
    <ligand>
        <name>heme c</name>
        <dbReference type="ChEBI" id="CHEBI:61717"/>
    </ligand>
    <ligandPart>
        <name>Fe</name>
        <dbReference type="ChEBI" id="CHEBI:18248"/>
    </ligandPart>
</feature>
<dbReference type="NCBIfam" id="NF045773">
    <property type="entry name" value="cytochro_C550"/>
    <property type="match status" value="1"/>
</dbReference>
<dbReference type="GO" id="GO:0005506">
    <property type="term" value="F:iron ion binding"/>
    <property type="evidence" value="ECO:0007669"/>
    <property type="project" value="InterPro"/>
</dbReference>
<dbReference type="Proteomes" id="UP000093482">
    <property type="component" value="Unassembled WGS sequence"/>
</dbReference>
<dbReference type="SUPFAM" id="SSF46626">
    <property type="entry name" value="Cytochrome c"/>
    <property type="match status" value="1"/>
</dbReference>
<evidence type="ECO:0000259" key="9">
    <source>
        <dbReference type="PROSITE" id="PS51007"/>
    </source>
</evidence>
<comment type="PTM">
    <text evidence="6">Binds 1 heme c group covalently per subunit.</text>
</comment>
<organism evidence="10 11">
    <name type="scientific">Caryophanon latum</name>
    <dbReference type="NCBI Taxonomy" id="33977"/>
    <lineage>
        <taxon>Bacteria</taxon>
        <taxon>Bacillati</taxon>
        <taxon>Bacillota</taxon>
        <taxon>Bacilli</taxon>
        <taxon>Bacillales</taxon>
        <taxon>Caryophanaceae</taxon>
        <taxon>Caryophanon</taxon>
    </lineage>
</organism>
<dbReference type="RefSeq" id="WP_066464461.1">
    <property type="nucleotide sequence ID" value="NZ_MATO01000035.1"/>
</dbReference>
<dbReference type="InterPro" id="IPR036909">
    <property type="entry name" value="Cyt_c-like_dom_sf"/>
</dbReference>
<dbReference type="PANTHER" id="PTHR37823:SF4">
    <property type="entry name" value="MENAQUINOL-CYTOCHROME C REDUCTASE CYTOCHROME B_C SUBUNIT"/>
    <property type="match status" value="1"/>
</dbReference>
<keyword evidence="4" id="KW-0249">Electron transport</keyword>
<evidence type="ECO:0000313" key="10">
    <source>
        <dbReference type="EMBL" id="OCS90606.1"/>
    </source>
</evidence>
<keyword evidence="2 6" id="KW-0349">Heme</keyword>
<feature type="transmembrane region" description="Helical" evidence="8">
    <location>
        <begin position="6"/>
        <end position="25"/>
    </location>
</feature>
<dbReference type="GO" id="GO:0016020">
    <property type="term" value="C:membrane"/>
    <property type="evidence" value="ECO:0007669"/>
    <property type="project" value="InterPro"/>
</dbReference>
<sequence length="113" mass="11721">MKNNPIIPYILIMALGIGVIFFLSLEGIGNQEEIAQSEEEVEVEAADGEAVAKANCIGCHGGDLTGGSGPSLIGVEESHIREVIANGQGMMPGGLVTDPAQVDALVEYIVSLK</sequence>
<evidence type="ECO:0000256" key="8">
    <source>
        <dbReference type="SAM" id="Phobius"/>
    </source>
</evidence>
<reference evidence="10 11" key="1">
    <citation type="submission" date="2016-07" db="EMBL/GenBank/DDBJ databases">
        <title>Caryophanon latum genome sequencing.</title>
        <authorList>
            <person name="Verma A."/>
            <person name="Pal Y."/>
            <person name="Krishnamurthi S."/>
        </authorList>
    </citation>
    <scope>NUCLEOTIDE SEQUENCE [LARGE SCALE GENOMIC DNA]</scope>
    <source>
        <strain evidence="10 11">DSM 14151</strain>
    </source>
</reference>
<feature type="binding site" description="axial binding residue" evidence="7">
    <location>
        <position position="91"/>
    </location>
    <ligand>
        <name>heme c</name>
        <dbReference type="ChEBI" id="CHEBI:61717"/>
    </ligand>
    <ligandPart>
        <name>Fe</name>
        <dbReference type="ChEBI" id="CHEBI:18248"/>
    </ligandPart>
</feature>
<feature type="binding site" description="covalent" evidence="6">
    <location>
        <position position="56"/>
    </location>
    <ligand>
        <name>heme c</name>
        <dbReference type="ChEBI" id="CHEBI:61717"/>
    </ligand>
</feature>
<proteinExistence type="predicted"/>
<keyword evidence="5 7" id="KW-0408">Iron</keyword>
<evidence type="ECO:0000256" key="2">
    <source>
        <dbReference type="ARBA" id="ARBA00022617"/>
    </source>
</evidence>
<dbReference type="Gene3D" id="1.10.760.10">
    <property type="entry name" value="Cytochrome c-like domain"/>
    <property type="match status" value="1"/>
</dbReference>
<dbReference type="Pfam" id="PF13442">
    <property type="entry name" value="Cytochrome_CBB3"/>
    <property type="match status" value="1"/>
</dbReference>
<dbReference type="AlphaFoldDB" id="A0A1C0YTW1"/>
<dbReference type="InterPro" id="IPR009056">
    <property type="entry name" value="Cyt_c-like_dom"/>
</dbReference>
<evidence type="ECO:0000256" key="4">
    <source>
        <dbReference type="ARBA" id="ARBA00022982"/>
    </source>
</evidence>
<evidence type="ECO:0000256" key="3">
    <source>
        <dbReference type="ARBA" id="ARBA00022723"/>
    </source>
</evidence>
<feature type="binding site" description="covalent" evidence="6">
    <location>
        <position position="59"/>
    </location>
    <ligand>
        <name>heme c</name>
        <dbReference type="ChEBI" id="CHEBI:61717"/>
    </ligand>
</feature>
<keyword evidence="3 7" id="KW-0479">Metal-binding</keyword>
<keyword evidence="8" id="KW-0812">Transmembrane</keyword>
<evidence type="ECO:0000313" key="11">
    <source>
        <dbReference type="Proteomes" id="UP000093482"/>
    </source>
</evidence>
<evidence type="ECO:0000256" key="1">
    <source>
        <dbReference type="ARBA" id="ARBA00022448"/>
    </source>
</evidence>
<dbReference type="GO" id="GO:0020037">
    <property type="term" value="F:heme binding"/>
    <property type="evidence" value="ECO:0007669"/>
    <property type="project" value="InterPro"/>
</dbReference>
<feature type="domain" description="Cytochrome c" evidence="9">
    <location>
        <begin position="43"/>
        <end position="113"/>
    </location>
</feature>
<dbReference type="InterPro" id="IPR054780">
    <property type="entry name" value="Cytochro_C550_firm"/>
</dbReference>
<dbReference type="PIRSF" id="PIRSF000025">
    <property type="entry name" value="Cytc_Bsub_c550"/>
    <property type="match status" value="1"/>
</dbReference>
<dbReference type="PROSITE" id="PS51007">
    <property type="entry name" value="CYTC"/>
    <property type="match status" value="1"/>
</dbReference>
<evidence type="ECO:0000256" key="5">
    <source>
        <dbReference type="ARBA" id="ARBA00023004"/>
    </source>
</evidence>
<dbReference type="InterPro" id="IPR051811">
    <property type="entry name" value="Cytochrome_c550/c551-like"/>
</dbReference>
<dbReference type="OrthoDB" id="7933886at2"/>
<comment type="caution">
    <text evidence="10">The sequence shown here is derived from an EMBL/GenBank/DDBJ whole genome shotgun (WGS) entry which is preliminary data.</text>
</comment>
<keyword evidence="8" id="KW-1133">Transmembrane helix</keyword>
<dbReference type="GO" id="GO:0009055">
    <property type="term" value="F:electron transfer activity"/>
    <property type="evidence" value="ECO:0007669"/>
    <property type="project" value="InterPro"/>
</dbReference>
<evidence type="ECO:0000256" key="7">
    <source>
        <dbReference type="PIRSR" id="PIRSR000025-2"/>
    </source>
</evidence>
<accession>A0A1C0YTW1</accession>
<name>A0A1C0YTW1_9BACL</name>
<keyword evidence="1" id="KW-0813">Transport</keyword>